<feature type="region of interest" description="Disordered" evidence="1">
    <location>
        <begin position="309"/>
        <end position="337"/>
    </location>
</feature>
<feature type="domain" description="Rhodopsin" evidence="3">
    <location>
        <begin position="32"/>
        <end position="266"/>
    </location>
</feature>
<keyword evidence="2" id="KW-0812">Transmembrane</keyword>
<dbReference type="OrthoDB" id="3918601at2759"/>
<protein>
    <recommendedName>
        <fullName evidence="3">Rhodopsin domain-containing protein</fullName>
    </recommendedName>
</protein>
<dbReference type="InterPro" id="IPR049326">
    <property type="entry name" value="Rhodopsin_dom_fungi"/>
</dbReference>
<proteinExistence type="predicted"/>
<gene>
    <name evidence="4" type="ORF">K458DRAFT_490995</name>
</gene>
<dbReference type="EMBL" id="MU005609">
    <property type="protein sequence ID" value="KAF2678733.1"/>
    <property type="molecule type" value="Genomic_DNA"/>
</dbReference>
<keyword evidence="2" id="KW-1133">Transmembrane helix</keyword>
<evidence type="ECO:0000259" key="3">
    <source>
        <dbReference type="Pfam" id="PF20684"/>
    </source>
</evidence>
<feature type="transmembrane region" description="Helical" evidence="2">
    <location>
        <begin position="203"/>
        <end position="224"/>
    </location>
</feature>
<name>A0A6G1IL62_9PLEO</name>
<dbReference type="PANTHER" id="PTHR38794">
    <property type="entry name" value="INTEGRAL MEMBRANE PROTEIN"/>
    <property type="match status" value="1"/>
</dbReference>
<sequence length="337" mass="37877">MAASMSTTNRSLLIQILTWAFFIIGFTFLVVRQATRYALRGAFRIEDQLVVAAVTFFLAQSIAVSVAAAKGLGKPHSSLQQSDVTVYQKADYAATCLFLASLCTAKVSTICFARTLNASIGQQRWLRFLGWFIWLWAGIGIVTWLFGCTIPRTWDHIEKRNHCVDLSAVWSYIQLGNMLTDTTIVLLQIWVMWRLHMTRGSKFLLLAVFSLRLLNVPTAIIQLLTYRNANRSVDITLQSWLPITLNQINLFVSLTATCMPHIKWFLECLENGLVENRVREGGRNSSARQRRRTVGTELRVTGIETRIWVGGDEESEGSESERGRGSEGSEGGIIHAK</sequence>
<reference evidence="4" key="1">
    <citation type="journal article" date="2020" name="Stud. Mycol.">
        <title>101 Dothideomycetes genomes: a test case for predicting lifestyles and emergence of pathogens.</title>
        <authorList>
            <person name="Haridas S."/>
            <person name="Albert R."/>
            <person name="Binder M."/>
            <person name="Bloem J."/>
            <person name="Labutti K."/>
            <person name="Salamov A."/>
            <person name="Andreopoulos B."/>
            <person name="Baker S."/>
            <person name="Barry K."/>
            <person name="Bills G."/>
            <person name="Bluhm B."/>
            <person name="Cannon C."/>
            <person name="Castanera R."/>
            <person name="Culley D."/>
            <person name="Daum C."/>
            <person name="Ezra D."/>
            <person name="Gonzalez J."/>
            <person name="Henrissat B."/>
            <person name="Kuo A."/>
            <person name="Liang C."/>
            <person name="Lipzen A."/>
            <person name="Lutzoni F."/>
            <person name="Magnuson J."/>
            <person name="Mondo S."/>
            <person name="Nolan M."/>
            <person name="Ohm R."/>
            <person name="Pangilinan J."/>
            <person name="Park H.-J."/>
            <person name="Ramirez L."/>
            <person name="Alfaro M."/>
            <person name="Sun H."/>
            <person name="Tritt A."/>
            <person name="Yoshinaga Y."/>
            <person name="Zwiers L.-H."/>
            <person name="Turgeon B."/>
            <person name="Goodwin S."/>
            <person name="Spatafora J."/>
            <person name="Crous P."/>
            <person name="Grigoriev I."/>
        </authorList>
    </citation>
    <scope>NUCLEOTIDE SEQUENCE</scope>
    <source>
        <strain evidence="4">CBS 122367</strain>
    </source>
</reference>
<feature type="transmembrane region" description="Helical" evidence="2">
    <location>
        <begin position="167"/>
        <end position="191"/>
    </location>
</feature>
<feature type="transmembrane region" description="Helical" evidence="2">
    <location>
        <begin position="12"/>
        <end position="31"/>
    </location>
</feature>
<dbReference type="Proteomes" id="UP000799291">
    <property type="component" value="Unassembled WGS sequence"/>
</dbReference>
<dbReference type="Pfam" id="PF20684">
    <property type="entry name" value="Fung_rhodopsin"/>
    <property type="match status" value="1"/>
</dbReference>
<feature type="transmembrane region" description="Helical" evidence="2">
    <location>
        <begin position="51"/>
        <end position="72"/>
    </location>
</feature>
<keyword evidence="2" id="KW-0472">Membrane</keyword>
<feature type="transmembrane region" description="Helical" evidence="2">
    <location>
        <begin position="125"/>
        <end position="147"/>
    </location>
</feature>
<organism evidence="4 5">
    <name type="scientific">Lentithecium fluviatile CBS 122367</name>
    <dbReference type="NCBI Taxonomy" id="1168545"/>
    <lineage>
        <taxon>Eukaryota</taxon>
        <taxon>Fungi</taxon>
        <taxon>Dikarya</taxon>
        <taxon>Ascomycota</taxon>
        <taxon>Pezizomycotina</taxon>
        <taxon>Dothideomycetes</taxon>
        <taxon>Pleosporomycetidae</taxon>
        <taxon>Pleosporales</taxon>
        <taxon>Massarineae</taxon>
        <taxon>Lentitheciaceae</taxon>
        <taxon>Lentithecium</taxon>
    </lineage>
</organism>
<accession>A0A6G1IL62</accession>
<evidence type="ECO:0000313" key="4">
    <source>
        <dbReference type="EMBL" id="KAF2678733.1"/>
    </source>
</evidence>
<evidence type="ECO:0000256" key="1">
    <source>
        <dbReference type="SAM" id="MobiDB-lite"/>
    </source>
</evidence>
<evidence type="ECO:0000313" key="5">
    <source>
        <dbReference type="Proteomes" id="UP000799291"/>
    </source>
</evidence>
<evidence type="ECO:0000256" key="2">
    <source>
        <dbReference type="SAM" id="Phobius"/>
    </source>
</evidence>
<dbReference type="PANTHER" id="PTHR38794:SF1">
    <property type="entry name" value="INTEGRAL MEMBRANE PROTEIN"/>
    <property type="match status" value="1"/>
</dbReference>
<dbReference type="AlphaFoldDB" id="A0A6G1IL62"/>
<keyword evidence="5" id="KW-1185">Reference proteome</keyword>